<reference evidence="3" key="1">
    <citation type="journal article" date="2018" name="Nat. Microbiol.">
        <title>Leveraging single-cell genomics to expand the fungal tree of life.</title>
        <authorList>
            <person name="Ahrendt S.R."/>
            <person name="Quandt C.A."/>
            <person name="Ciobanu D."/>
            <person name="Clum A."/>
            <person name="Salamov A."/>
            <person name="Andreopoulos B."/>
            <person name="Cheng J.F."/>
            <person name="Woyke T."/>
            <person name="Pelin A."/>
            <person name="Henrissat B."/>
            <person name="Reynolds N.K."/>
            <person name="Benny G.L."/>
            <person name="Smith M.E."/>
            <person name="James T.Y."/>
            <person name="Grigoriev I.V."/>
        </authorList>
    </citation>
    <scope>NUCLEOTIDE SEQUENCE [LARGE SCALE GENOMIC DNA]</scope>
</reference>
<keyword evidence="3" id="KW-1185">Reference proteome</keyword>
<accession>A0A4P9WJN7</accession>
<feature type="compositionally biased region" description="Acidic residues" evidence="1">
    <location>
        <begin position="235"/>
        <end position="269"/>
    </location>
</feature>
<feature type="region of interest" description="Disordered" evidence="1">
    <location>
        <begin position="1"/>
        <end position="67"/>
    </location>
</feature>
<name>A0A4P9WJN7_9FUNG</name>
<sequence>MESSDGSLRDGLLRRKNFSASSSTPSPSSTTSASSASFASPRKRLSPSEVGVHGASHSPILHTVTREAKPGSAVSAWEFSPSAPERSSQATGSAFTQACAPHLSASQTGRTGAVAVGWGIANKIATSVSAFRETATGLAGRHVLYAEKKATGRKQEEGGGCCGGRSSEVVGGACIAKMEIKGGKVSDGAELKARSVSANQQFDPLPSPSRVTGTTPSQSKMHSCRRVLRLAAVSADDDEEGEGEEAAEEREGDMAADEAEGDGASEEETLAAGAKPVYLGAATGSATQATHTPAERG</sequence>
<feature type="compositionally biased region" description="Polar residues" evidence="1">
    <location>
        <begin position="85"/>
        <end position="94"/>
    </location>
</feature>
<feature type="compositionally biased region" description="Low complexity" evidence="1">
    <location>
        <begin position="18"/>
        <end position="40"/>
    </location>
</feature>
<evidence type="ECO:0000313" key="2">
    <source>
        <dbReference type="EMBL" id="RKO93159.1"/>
    </source>
</evidence>
<organism evidence="2 3">
    <name type="scientific">Blyttiomyces helicus</name>
    <dbReference type="NCBI Taxonomy" id="388810"/>
    <lineage>
        <taxon>Eukaryota</taxon>
        <taxon>Fungi</taxon>
        <taxon>Fungi incertae sedis</taxon>
        <taxon>Chytridiomycota</taxon>
        <taxon>Chytridiomycota incertae sedis</taxon>
        <taxon>Chytridiomycetes</taxon>
        <taxon>Chytridiomycetes incertae sedis</taxon>
        <taxon>Blyttiomyces</taxon>
    </lineage>
</organism>
<feature type="region of interest" description="Disordered" evidence="1">
    <location>
        <begin position="192"/>
        <end position="277"/>
    </location>
</feature>
<dbReference type="EMBL" id="KZ994351">
    <property type="protein sequence ID" value="RKO93159.1"/>
    <property type="molecule type" value="Genomic_DNA"/>
</dbReference>
<evidence type="ECO:0000313" key="3">
    <source>
        <dbReference type="Proteomes" id="UP000269721"/>
    </source>
</evidence>
<dbReference type="AlphaFoldDB" id="A0A4P9WJN7"/>
<proteinExistence type="predicted"/>
<protein>
    <submittedName>
        <fullName evidence="2">Uncharacterized protein</fullName>
    </submittedName>
</protein>
<dbReference type="Proteomes" id="UP000269721">
    <property type="component" value="Unassembled WGS sequence"/>
</dbReference>
<evidence type="ECO:0000256" key="1">
    <source>
        <dbReference type="SAM" id="MobiDB-lite"/>
    </source>
</evidence>
<feature type="region of interest" description="Disordered" evidence="1">
    <location>
        <begin position="75"/>
        <end position="94"/>
    </location>
</feature>
<feature type="compositionally biased region" description="Polar residues" evidence="1">
    <location>
        <begin position="209"/>
        <end position="221"/>
    </location>
</feature>
<gene>
    <name evidence="2" type="ORF">BDK51DRAFT_28896</name>
</gene>